<evidence type="ECO:0000313" key="1">
    <source>
        <dbReference type="EMBL" id="QZD93053.1"/>
    </source>
</evidence>
<dbReference type="Gene3D" id="3.40.50.10320">
    <property type="entry name" value="LmbE-like"/>
    <property type="match status" value="1"/>
</dbReference>
<dbReference type="SUPFAM" id="SSF102588">
    <property type="entry name" value="LmbE-like"/>
    <property type="match status" value="1"/>
</dbReference>
<evidence type="ECO:0000313" key="2">
    <source>
        <dbReference type="Proteomes" id="UP000824300"/>
    </source>
</evidence>
<dbReference type="Pfam" id="PF02585">
    <property type="entry name" value="PIG-L"/>
    <property type="match status" value="1"/>
</dbReference>
<gene>
    <name evidence="1" type="ORF">K3162_03175</name>
</gene>
<proteinExistence type="predicted"/>
<dbReference type="PANTHER" id="PTHR12993">
    <property type="entry name" value="N-ACETYLGLUCOSAMINYL-PHOSPHATIDYLINOSITOL DE-N-ACETYLASE-RELATED"/>
    <property type="match status" value="1"/>
</dbReference>
<organism evidence="1 2">
    <name type="scientific">Qipengyuania xiapuensis</name>
    <dbReference type="NCBI Taxonomy" id="2867236"/>
    <lineage>
        <taxon>Bacteria</taxon>
        <taxon>Pseudomonadati</taxon>
        <taxon>Pseudomonadota</taxon>
        <taxon>Alphaproteobacteria</taxon>
        <taxon>Sphingomonadales</taxon>
        <taxon>Erythrobacteraceae</taxon>
        <taxon>Qipengyuania</taxon>
    </lineage>
</organism>
<accession>A0ABX8ZVM1</accession>
<dbReference type="PANTHER" id="PTHR12993:SF11">
    <property type="entry name" value="N-ACETYLGLUCOSAMINYL-PHOSPHATIDYLINOSITOL DE-N-ACETYLASE"/>
    <property type="match status" value="1"/>
</dbReference>
<sequence>MNDLASLGRVLVVAPHPDDEVLGCGGTMARLAAEGISVHVLVATKGKPPAFDPEGVAQVRAEMLEAHKLLEVVETHEVDLPAAALDTVPAAQVNAEIGRIIEDISPDTLFLPHIGDIHGDHAIVFQASMVAARPRHNRAPARILCYETLSETNWYAPPMTPAFMPNVFIDVSETLDRKLDAFRCFQSQVRPFPEERSIEVLEALARSRGATVHVKAAEAFMNVRQIIR</sequence>
<dbReference type="InterPro" id="IPR024078">
    <property type="entry name" value="LmbE-like_dom_sf"/>
</dbReference>
<dbReference type="Proteomes" id="UP000824300">
    <property type="component" value="Chromosome"/>
</dbReference>
<dbReference type="RefSeq" id="WP_221428742.1">
    <property type="nucleotide sequence ID" value="NZ_CP081296.1"/>
</dbReference>
<name>A0ABX8ZVM1_9SPHN</name>
<keyword evidence="2" id="KW-1185">Reference proteome</keyword>
<protein>
    <submittedName>
        <fullName evidence="1">PIG-L family deacetylase</fullName>
    </submittedName>
</protein>
<dbReference type="EMBL" id="CP081296">
    <property type="protein sequence ID" value="QZD93053.1"/>
    <property type="molecule type" value="Genomic_DNA"/>
</dbReference>
<dbReference type="InterPro" id="IPR003737">
    <property type="entry name" value="GlcNAc_PI_deacetylase-related"/>
</dbReference>
<reference evidence="1 2" key="1">
    <citation type="submission" date="2021-08" db="EMBL/GenBank/DDBJ databases">
        <title>Comparative Genomics Analysis of the Genus Qipengyuania Reveals Extensive Genetic Diversity and Metabolic Versatility, Including the Description of Fifteen Novel Species.</title>
        <authorList>
            <person name="Liu Y."/>
        </authorList>
    </citation>
    <scope>NUCLEOTIDE SEQUENCE [LARGE SCALE GENOMIC DNA]</scope>
    <source>
        <strain evidence="1 2">1NDW3</strain>
    </source>
</reference>